<reference evidence="1" key="1">
    <citation type="journal article" date="2014" name="Front. Microbiol.">
        <title>High frequency of phylogenetically diverse reductive dehalogenase-homologous genes in deep subseafloor sedimentary metagenomes.</title>
        <authorList>
            <person name="Kawai M."/>
            <person name="Futagami T."/>
            <person name="Toyoda A."/>
            <person name="Takaki Y."/>
            <person name="Nishi S."/>
            <person name="Hori S."/>
            <person name="Arai W."/>
            <person name="Tsubouchi T."/>
            <person name="Morono Y."/>
            <person name="Uchiyama I."/>
            <person name="Ito T."/>
            <person name="Fujiyama A."/>
            <person name="Inagaki F."/>
            <person name="Takami H."/>
        </authorList>
    </citation>
    <scope>NUCLEOTIDE SEQUENCE</scope>
    <source>
        <strain evidence="1">Expedition CK06-06</strain>
    </source>
</reference>
<protein>
    <recommendedName>
        <fullName evidence="2">Dockerin domain-containing protein</fullName>
    </recommendedName>
</protein>
<name>X0YE66_9ZZZZ</name>
<accession>X0YE66</accession>
<organism evidence="1">
    <name type="scientific">marine sediment metagenome</name>
    <dbReference type="NCBI Taxonomy" id="412755"/>
    <lineage>
        <taxon>unclassified sequences</taxon>
        <taxon>metagenomes</taxon>
        <taxon>ecological metagenomes</taxon>
    </lineage>
</organism>
<evidence type="ECO:0008006" key="2">
    <source>
        <dbReference type="Google" id="ProtNLM"/>
    </source>
</evidence>
<feature type="non-terminal residue" evidence="1">
    <location>
        <position position="1"/>
    </location>
</feature>
<dbReference type="InterPro" id="IPR036439">
    <property type="entry name" value="Dockerin_dom_sf"/>
</dbReference>
<dbReference type="GO" id="GO:0000272">
    <property type="term" value="P:polysaccharide catabolic process"/>
    <property type="evidence" value="ECO:0007669"/>
    <property type="project" value="InterPro"/>
</dbReference>
<dbReference type="PROSITE" id="PS00018">
    <property type="entry name" value="EF_HAND_1"/>
    <property type="match status" value="1"/>
</dbReference>
<dbReference type="SUPFAM" id="SSF63446">
    <property type="entry name" value="Type I dockerin domain"/>
    <property type="match status" value="1"/>
</dbReference>
<gene>
    <name evidence="1" type="ORF">S01H1_74217</name>
</gene>
<proteinExistence type="predicted"/>
<dbReference type="InterPro" id="IPR018247">
    <property type="entry name" value="EF_Hand_1_Ca_BS"/>
</dbReference>
<evidence type="ECO:0000313" key="1">
    <source>
        <dbReference type="EMBL" id="GAG35111.1"/>
    </source>
</evidence>
<comment type="caution">
    <text evidence="1">The sequence shown here is derived from an EMBL/GenBank/DDBJ whole genome shotgun (WGS) entry which is preliminary data.</text>
</comment>
<sequence length="99" mass="11215">RIRPCDQFSDYIELYVGTDPLDDCPDEPSDDAWPVDMDMNTEINVLDMFKFVLAEVLGTTVGEANYDARFDLNADGTINVLDLFEYVRLEVLATQCTNP</sequence>
<dbReference type="Gene3D" id="1.10.1330.10">
    <property type="entry name" value="Dockerin domain"/>
    <property type="match status" value="1"/>
</dbReference>
<dbReference type="AlphaFoldDB" id="X0YE66"/>
<dbReference type="EMBL" id="BARS01049634">
    <property type="protein sequence ID" value="GAG35111.1"/>
    <property type="molecule type" value="Genomic_DNA"/>
</dbReference>